<comment type="caution">
    <text evidence="7">The sequence shown here is derived from an EMBL/GenBank/DDBJ whole genome shotgun (WGS) entry which is preliminary data.</text>
</comment>
<keyword evidence="5 7" id="KW-0067">ATP-binding</keyword>
<keyword evidence="3" id="KW-0536">Nodulation</keyword>
<keyword evidence="8" id="KW-1185">Reference proteome</keyword>
<dbReference type="SMART" id="SM00382">
    <property type="entry name" value="AAA"/>
    <property type="match status" value="1"/>
</dbReference>
<evidence type="ECO:0000259" key="6">
    <source>
        <dbReference type="PROSITE" id="PS50893"/>
    </source>
</evidence>
<organism evidence="7 8">
    <name type="scientific">Dysgonomonas termitidis</name>
    <dbReference type="NCBI Taxonomy" id="1516126"/>
    <lineage>
        <taxon>Bacteria</taxon>
        <taxon>Pseudomonadati</taxon>
        <taxon>Bacteroidota</taxon>
        <taxon>Bacteroidia</taxon>
        <taxon>Bacteroidales</taxon>
        <taxon>Dysgonomonadaceae</taxon>
        <taxon>Dysgonomonas</taxon>
    </lineage>
</organism>
<evidence type="ECO:0000256" key="2">
    <source>
        <dbReference type="ARBA" id="ARBA00022448"/>
    </source>
</evidence>
<evidence type="ECO:0000256" key="3">
    <source>
        <dbReference type="ARBA" id="ARBA00022458"/>
    </source>
</evidence>
<dbReference type="GO" id="GO:0005524">
    <property type="term" value="F:ATP binding"/>
    <property type="evidence" value="ECO:0007669"/>
    <property type="project" value="UniProtKB-KW"/>
</dbReference>
<dbReference type="PROSITE" id="PS50893">
    <property type="entry name" value="ABC_TRANSPORTER_2"/>
    <property type="match status" value="1"/>
</dbReference>
<sequence length="246" mass="27694">MFQIEVKDVYKSFKDVHAVKGISFAIHPGEFVALLGPNGAGKTTMVEMMEGLKKPDSGEILLQGKNWQKNEKELRSIIGLSLQETRFSDKLTVFETLRLFASFFRLGEERANEIIELTGLDSKRKSMVGTLSGGQRQRLALGVALLNTPQILFLDEPTTGLDPNSRLDLWNILKELKDSRETTLILTTHYMEEAESLCDHIIIIDEGEILKEGKLEELLDENSRNLDELFISLTGKALRENGNVML</sequence>
<dbReference type="InterPro" id="IPR050763">
    <property type="entry name" value="ABC_transporter_ATP-binding"/>
</dbReference>
<dbReference type="InterPro" id="IPR017871">
    <property type="entry name" value="ABC_transporter-like_CS"/>
</dbReference>
<dbReference type="InterPro" id="IPR003593">
    <property type="entry name" value="AAA+_ATPase"/>
</dbReference>
<feature type="domain" description="ABC transporter" evidence="6">
    <location>
        <begin position="4"/>
        <end position="231"/>
    </location>
</feature>
<dbReference type="PROSITE" id="PS00211">
    <property type="entry name" value="ABC_TRANSPORTER_1"/>
    <property type="match status" value="1"/>
</dbReference>
<comment type="similarity">
    <text evidence="1">Belongs to the ABC transporter superfamily.</text>
</comment>
<keyword evidence="4" id="KW-0547">Nucleotide-binding</keyword>
<dbReference type="PANTHER" id="PTHR42711">
    <property type="entry name" value="ABC TRANSPORTER ATP-BINDING PROTEIN"/>
    <property type="match status" value="1"/>
</dbReference>
<evidence type="ECO:0000256" key="5">
    <source>
        <dbReference type="ARBA" id="ARBA00022840"/>
    </source>
</evidence>
<dbReference type="Gene3D" id="3.40.50.300">
    <property type="entry name" value="P-loop containing nucleotide triphosphate hydrolases"/>
    <property type="match status" value="1"/>
</dbReference>
<dbReference type="InterPro" id="IPR027417">
    <property type="entry name" value="P-loop_NTPase"/>
</dbReference>
<dbReference type="CDD" id="cd03230">
    <property type="entry name" value="ABC_DR_subfamily_A"/>
    <property type="match status" value="1"/>
</dbReference>
<dbReference type="Proteomes" id="UP001596023">
    <property type="component" value="Unassembled WGS sequence"/>
</dbReference>
<dbReference type="EMBL" id="JBHSGN010000090">
    <property type="protein sequence ID" value="MFC4675119.1"/>
    <property type="molecule type" value="Genomic_DNA"/>
</dbReference>
<dbReference type="Pfam" id="PF00005">
    <property type="entry name" value="ABC_tran"/>
    <property type="match status" value="1"/>
</dbReference>
<keyword evidence="2" id="KW-0813">Transport</keyword>
<evidence type="ECO:0000313" key="7">
    <source>
        <dbReference type="EMBL" id="MFC4675119.1"/>
    </source>
</evidence>
<gene>
    <name evidence="7" type="ORF">ACFO6W_15570</name>
</gene>
<evidence type="ECO:0000313" key="8">
    <source>
        <dbReference type="Proteomes" id="UP001596023"/>
    </source>
</evidence>
<dbReference type="PANTHER" id="PTHR42711:SF5">
    <property type="entry name" value="ABC TRANSPORTER ATP-BINDING PROTEIN NATA"/>
    <property type="match status" value="1"/>
</dbReference>
<evidence type="ECO:0000256" key="4">
    <source>
        <dbReference type="ARBA" id="ARBA00022741"/>
    </source>
</evidence>
<protein>
    <submittedName>
        <fullName evidence="7">ABC transporter ATP-binding protein</fullName>
    </submittedName>
</protein>
<evidence type="ECO:0000256" key="1">
    <source>
        <dbReference type="ARBA" id="ARBA00005417"/>
    </source>
</evidence>
<dbReference type="SUPFAM" id="SSF52540">
    <property type="entry name" value="P-loop containing nucleoside triphosphate hydrolases"/>
    <property type="match status" value="1"/>
</dbReference>
<dbReference type="RefSeq" id="WP_379998039.1">
    <property type="nucleotide sequence ID" value="NZ_JBHSGN010000090.1"/>
</dbReference>
<reference evidence="8" key="1">
    <citation type="journal article" date="2019" name="Int. J. Syst. Evol. Microbiol.">
        <title>The Global Catalogue of Microorganisms (GCM) 10K type strain sequencing project: providing services to taxonomists for standard genome sequencing and annotation.</title>
        <authorList>
            <consortium name="The Broad Institute Genomics Platform"/>
            <consortium name="The Broad Institute Genome Sequencing Center for Infectious Disease"/>
            <person name="Wu L."/>
            <person name="Ma J."/>
        </authorList>
    </citation>
    <scope>NUCLEOTIDE SEQUENCE [LARGE SCALE GENOMIC DNA]</scope>
    <source>
        <strain evidence="8">CCUG 66188</strain>
    </source>
</reference>
<name>A0ABV9KZC9_9BACT</name>
<proteinExistence type="inferred from homology"/>
<accession>A0ABV9KZC9</accession>
<dbReference type="InterPro" id="IPR003439">
    <property type="entry name" value="ABC_transporter-like_ATP-bd"/>
</dbReference>